<dbReference type="EMBL" id="KM502564">
    <property type="protein sequence ID" value="AIZ77256.1"/>
    <property type="molecule type" value="Genomic_DNA"/>
</dbReference>
<dbReference type="GeneID" id="22647403"/>
<evidence type="ECO:0000313" key="3">
    <source>
        <dbReference type="Proteomes" id="UP000107385"/>
    </source>
</evidence>
<protein>
    <submittedName>
        <fullName evidence="2">Uncharacterized protein</fullName>
    </submittedName>
</protein>
<keyword evidence="3" id="KW-1185">Reference proteome</keyword>
<name>A0A0A7MEL1_9POXV</name>
<evidence type="ECO:0000256" key="1">
    <source>
        <dbReference type="SAM" id="MobiDB-lite"/>
    </source>
</evidence>
<proteinExistence type="predicted"/>
<dbReference type="RefSeq" id="YP_009112744.1">
    <property type="nucleotide sequence ID" value="NC_025963.1"/>
</dbReference>
<feature type="compositionally biased region" description="Gly residues" evidence="1">
    <location>
        <begin position="68"/>
        <end position="112"/>
    </location>
</feature>
<organism evidence="2 3">
    <name type="scientific">Parapoxvirus red deer/HL953</name>
    <dbReference type="NCBI Taxonomy" id="1579460"/>
    <lineage>
        <taxon>Viruses</taxon>
        <taxon>Varidnaviria</taxon>
        <taxon>Bamfordvirae</taxon>
        <taxon>Nucleocytoviricota</taxon>
        <taxon>Pokkesviricetes</taxon>
        <taxon>Chitovirales</taxon>
        <taxon>Poxviridae</taxon>
        <taxon>Chordopoxvirinae</taxon>
        <taxon>Parapoxvirus</taxon>
        <taxon>Parapoxvirus reddeerpox</taxon>
        <taxon>Red deerpox virus</taxon>
    </lineage>
</organism>
<dbReference type="KEGG" id="vg:22647403"/>
<feature type="region of interest" description="Disordered" evidence="1">
    <location>
        <begin position="28"/>
        <end position="112"/>
    </location>
</feature>
<evidence type="ECO:0000313" key="2">
    <source>
        <dbReference type="EMBL" id="AIZ77256.1"/>
    </source>
</evidence>
<reference evidence="2 3" key="1">
    <citation type="submission" date="2014-09" db="EMBL/GenBank/DDBJ databases">
        <title>Parapoxvirus (PPV) of red deer reveals sub-clinical infection and confirms a unique species.</title>
        <authorList>
            <person name="Friederichs S."/>
            <person name="Stefan K."/>
            <person name="Helmut B."/>
            <person name="Heike L."/>
            <person name="Mathias B."/>
        </authorList>
    </citation>
    <scope>NUCLEOTIDE SEQUENCE [LARGE SCALE GENOMIC DNA]</scope>
    <source>
        <strain evidence="2">HL953</strain>
    </source>
</reference>
<sequence length="112" mass="11058">MIRTYITLGRLQRSRLESPLTSKIAMYTMHGHDGGTKGVTPDPGRGSVKRPCDSGSSGGSSSSSGWGSMWGGGGGKKTCSGFWGGGSSSPGGINGGVKGPGNGGVNGGLGRI</sequence>
<accession>A0A0A7MEL1</accession>
<dbReference type="Proteomes" id="UP000107385">
    <property type="component" value="Segment"/>
</dbReference>